<evidence type="ECO:0000256" key="9">
    <source>
        <dbReference type="ARBA" id="ARBA00023136"/>
    </source>
</evidence>
<organism evidence="12 13">
    <name type="scientific">Candidatus Caccoplasma intestinavium</name>
    <dbReference type="NCBI Taxonomy" id="2840716"/>
    <lineage>
        <taxon>Bacteria</taxon>
        <taxon>Pseudomonadati</taxon>
        <taxon>Bacteroidota</taxon>
        <taxon>Bacteroidia</taxon>
        <taxon>Bacteroidales</taxon>
        <taxon>Bacteroidaceae</taxon>
        <taxon>Bacteroidaceae incertae sedis</taxon>
        <taxon>Candidatus Caccoplasma</taxon>
    </lineage>
</organism>
<evidence type="ECO:0000256" key="10">
    <source>
        <dbReference type="SAM" id="MobiDB-lite"/>
    </source>
</evidence>
<evidence type="ECO:0000256" key="8">
    <source>
        <dbReference type="ARBA" id="ARBA00022989"/>
    </source>
</evidence>
<keyword evidence="3" id="KW-0813">Transport</keyword>
<keyword evidence="7" id="KW-0653">Protein transport</keyword>
<dbReference type="GO" id="GO:0055085">
    <property type="term" value="P:transmembrane transport"/>
    <property type="evidence" value="ECO:0007669"/>
    <property type="project" value="InterPro"/>
</dbReference>
<dbReference type="Gene3D" id="3.30.1150.10">
    <property type="match status" value="1"/>
</dbReference>
<sequence length="557" mass="60084">MYAMFRYRVVLTIFLIGFGLCSGVLLAQNISVKSFRLLETDLTANTAGTMKRDQNNEVSALIKVVTTETGFAFDGGMLGIVGAEQRTGEIWVYVPQKSRKITLSHQKLGVLRDYYYPVPVEAGRTYEMVLTTGKVTTIVQESAGGQYLVMTVTPANAEVSIDDVPVEVADGVVSTLLKYGKHTYRVSAALHEPTMGQFEIGNAKKELSVALQPAYGILQIDSDPAGAEVYIDGDYQPAGTTPFTSKWLSPGKHTLQFKMPVYKTRTMEVAVPGNGATQSVEAVLQPNFAEVSVSAPGESEIYINNELKGVGRWSGRLNAGLYTVEARKASHYSSSQSVEVEAGDKRTVTLSAPTPRYGSLNVNTRPVGATVSVDGTALTGTTPNIYADILIGEHTLTVAKPGYAEAEQRITVEEGKVLPVSITLTEKEKVAPAPSARSSDSQSLSGQGGKKESKPFTVVEVMPVFPGGQTALAQYIASHLKYPTVAQENGIQGRVFVSFVVGEDGYVEDVQVIKGVEPMLDKEALRVIQSLPRWTPGNQQGKPVRVKYTVPVTFALQ</sequence>
<dbReference type="Pfam" id="PF08308">
    <property type="entry name" value="PEGA"/>
    <property type="match status" value="2"/>
</dbReference>
<dbReference type="SUPFAM" id="SSF74653">
    <property type="entry name" value="TolA/TonB C-terminal domain"/>
    <property type="match status" value="1"/>
</dbReference>
<gene>
    <name evidence="12" type="ORF">IAD06_04935</name>
</gene>
<evidence type="ECO:0000313" key="12">
    <source>
        <dbReference type="EMBL" id="HIT39362.1"/>
    </source>
</evidence>
<comment type="subcellular location">
    <subcellularLocation>
        <location evidence="1">Cell inner membrane</location>
        <topology evidence="1">Single-pass membrane protein</topology>
        <orientation evidence="1">Periplasmic side</orientation>
    </subcellularLocation>
</comment>
<comment type="similarity">
    <text evidence="2">Belongs to the TonB family.</text>
</comment>
<dbReference type="InterPro" id="IPR037682">
    <property type="entry name" value="TonB_C"/>
</dbReference>
<evidence type="ECO:0000259" key="11">
    <source>
        <dbReference type="PROSITE" id="PS52015"/>
    </source>
</evidence>
<dbReference type="EMBL" id="DVKT01000036">
    <property type="protein sequence ID" value="HIT39362.1"/>
    <property type="molecule type" value="Genomic_DNA"/>
</dbReference>
<dbReference type="FunFam" id="3.30.1150.10:FF:000002">
    <property type="entry name" value="Energy transducer TonB"/>
    <property type="match status" value="1"/>
</dbReference>
<dbReference type="Proteomes" id="UP000886722">
    <property type="component" value="Unassembled WGS sequence"/>
</dbReference>
<proteinExistence type="inferred from homology"/>
<dbReference type="PANTHER" id="PTHR33446:SF2">
    <property type="entry name" value="PROTEIN TONB"/>
    <property type="match status" value="1"/>
</dbReference>
<dbReference type="Pfam" id="PF03544">
    <property type="entry name" value="TonB_C"/>
    <property type="match status" value="1"/>
</dbReference>
<evidence type="ECO:0000256" key="4">
    <source>
        <dbReference type="ARBA" id="ARBA00022475"/>
    </source>
</evidence>
<reference evidence="12" key="2">
    <citation type="journal article" date="2021" name="PeerJ">
        <title>Extensive microbial diversity within the chicken gut microbiome revealed by metagenomics and culture.</title>
        <authorList>
            <person name="Gilroy R."/>
            <person name="Ravi A."/>
            <person name="Getino M."/>
            <person name="Pursley I."/>
            <person name="Horton D.L."/>
            <person name="Alikhan N.F."/>
            <person name="Baker D."/>
            <person name="Gharbi K."/>
            <person name="Hall N."/>
            <person name="Watson M."/>
            <person name="Adriaenssens E.M."/>
            <person name="Foster-Nyarko E."/>
            <person name="Jarju S."/>
            <person name="Secka A."/>
            <person name="Antonio M."/>
            <person name="Oren A."/>
            <person name="Chaudhuri R.R."/>
            <person name="La Ragione R."/>
            <person name="Hildebrand F."/>
            <person name="Pallen M.J."/>
        </authorList>
    </citation>
    <scope>NUCLEOTIDE SEQUENCE</scope>
    <source>
        <strain evidence="12">21143</strain>
    </source>
</reference>
<dbReference type="AlphaFoldDB" id="A0A9D1GDY8"/>
<evidence type="ECO:0000256" key="7">
    <source>
        <dbReference type="ARBA" id="ARBA00022927"/>
    </source>
</evidence>
<evidence type="ECO:0000256" key="3">
    <source>
        <dbReference type="ARBA" id="ARBA00022448"/>
    </source>
</evidence>
<protein>
    <submittedName>
        <fullName evidence="12">TonB family protein</fullName>
    </submittedName>
</protein>
<dbReference type="InterPro" id="IPR013229">
    <property type="entry name" value="PEGA"/>
</dbReference>
<name>A0A9D1GDY8_9BACT</name>
<dbReference type="GO" id="GO:0098797">
    <property type="term" value="C:plasma membrane protein complex"/>
    <property type="evidence" value="ECO:0007669"/>
    <property type="project" value="TreeGrafter"/>
</dbReference>
<keyword evidence="9" id="KW-0472">Membrane</keyword>
<dbReference type="PROSITE" id="PS52015">
    <property type="entry name" value="TONB_CTD"/>
    <property type="match status" value="1"/>
</dbReference>
<feature type="compositionally biased region" description="Low complexity" evidence="10">
    <location>
        <begin position="435"/>
        <end position="445"/>
    </location>
</feature>
<reference evidence="12" key="1">
    <citation type="submission" date="2020-10" db="EMBL/GenBank/DDBJ databases">
        <authorList>
            <person name="Gilroy R."/>
        </authorList>
    </citation>
    <scope>NUCLEOTIDE SEQUENCE</scope>
    <source>
        <strain evidence="12">21143</strain>
    </source>
</reference>
<dbReference type="NCBIfam" id="TIGR01352">
    <property type="entry name" value="tonB_Cterm"/>
    <property type="match status" value="1"/>
</dbReference>
<feature type="domain" description="TonB C-terminal" evidence="11">
    <location>
        <begin position="467"/>
        <end position="557"/>
    </location>
</feature>
<evidence type="ECO:0000256" key="2">
    <source>
        <dbReference type="ARBA" id="ARBA00006555"/>
    </source>
</evidence>
<feature type="region of interest" description="Disordered" evidence="10">
    <location>
        <begin position="428"/>
        <end position="452"/>
    </location>
</feature>
<evidence type="ECO:0000256" key="1">
    <source>
        <dbReference type="ARBA" id="ARBA00004383"/>
    </source>
</evidence>
<evidence type="ECO:0000256" key="6">
    <source>
        <dbReference type="ARBA" id="ARBA00022692"/>
    </source>
</evidence>
<keyword evidence="4" id="KW-1003">Cell membrane</keyword>
<dbReference type="InterPro" id="IPR051045">
    <property type="entry name" value="TonB-dependent_transducer"/>
</dbReference>
<evidence type="ECO:0000256" key="5">
    <source>
        <dbReference type="ARBA" id="ARBA00022519"/>
    </source>
</evidence>
<dbReference type="GO" id="GO:0031992">
    <property type="term" value="F:energy transducer activity"/>
    <property type="evidence" value="ECO:0007669"/>
    <property type="project" value="TreeGrafter"/>
</dbReference>
<keyword evidence="6" id="KW-0812">Transmembrane</keyword>
<accession>A0A9D1GDY8</accession>
<dbReference type="Gene3D" id="2.60.40.1120">
    <property type="entry name" value="Carboxypeptidase-like, regulatory domain"/>
    <property type="match status" value="1"/>
</dbReference>
<dbReference type="InterPro" id="IPR006260">
    <property type="entry name" value="TonB/TolA_C"/>
</dbReference>
<keyword evidence="8" id="KW-1133">Transmembrane helix</keyword>
<dbReference type="PANTHER" id="PTHR33446">
    <property type="entry name" value="PROTEIN TONB-RELATED"/>
    <property type="match status" value="1"/>
</dbReference>
<keyword evidence="5" id="KW-0997">Cell inner membrane</keyword>
<evidence type="ECO:0000313" key="13">
    <source>
        <dbReference type="Proteomes" id="UP000886722"/>
    </source>
</evidence>
<dbReference type="GO" id="GO:0015031">
    <property type="term" value="P:protein transport"/>
    <property type="evidence" value="ECO:0007669"/>
    <property type="project" value="UniProtKB-KW"/>
</dbReference>
<comment type="caution">
    <text evidence="12">The sequence shown here is derived from an EMBL/GenBank/DDBJ whole genome shotgun (WGS) entry which is preliminary data.</text>
</comment>